<dbReference type="InterPro" id="IPR003400">
    <property type="entry name" value="ExbD"/>
</dbReference>
<keyword evidence="3" id="KW-1003">Cell membrane</keyword>
<evidence type="ECO:0000256" key="2">
    <source>
        <dbReference type="ARBA" id="ARBA00005811"/>
    </source>
</evidence>
<comment type="similarity">
    <text evidence="2 7">Belongs to the ExbD/TolR family.</text>
</comment>
<evidence type="ECO:0000256" key="6">
    <source>
        <dbReference type="ARBA" id="ARBA00023136"/>
    </source>
</evidence>
<dbReference type="Pfam" id="PF02472">
    <property type="entry name" value="ExbD"/>
    <property type="match status" value="1"/>
</dbReference>
<keyword evidence="4 7" id="KW-0812">Transmembrane</keyword>
<dbReference type="OrthoDB" id="287326at2"/>
<evidence type="ECO:0000256" key="8">
    <source>
        <dbReference type="SAM" id="Phobius"/>
    </source>
</evidence>
<dbReference type="Gene3D" id="3.30.420.270">
    <property type="match status" value="1"/>
</dbReference>
<evidence type="ECO:0000256" key="3">
    <source>
        <dbReference type="ARBA" id="ARBA00022475"/>
    </source>
</evidence>
<evidence type="ECO:0000313" key="9">
    <source>
        <dbReference type="EMBL" id="QDT01076.1"/>
    </source>
</evidence>
<keyword evidence="7" id="KW-0653">Protein transport</keyword>
<dbReference type="KEGG" id="amob:HG15A2_44180"/>
<dbReference type="RefSeq" id="WP_145063007.1">
    <property type="nucleotide sequence ID" value="NZ_CP036263.1"/>
</dbReference>
<evidence type="ECO:0000256" key="7">
    <source>
        <dbReference type="RuleBase" id="RU003879"/>
    </source>
</evidence>
<organism evidence="9 10">
    <name type="scientific">Adhaeretor mobilis</name>
    <dbReference type="NCBI Taxonomy" id="1930276"/>
    <lineage>
        <taxon>Bacteria</taxon>
        <taxon>Pseudomonadati</taxon>
        <taxon>Planctomycetota</taxon>
        <taxon>Planctomycetia</taxon>
        <taxon>Pirellulales</taxon>
        <taxon>Lacipirellulaceae</taxon>
        <taxon>Adhaeretor</taxon>
    </lineage>
</organism>
<keyword evidence="7" id="KW-0813">Transport</keyword>
<protein>
    <submittedName>
        <fullName evidence="9">Biopolymer transport protein ExbD</fullName>
    </submittedName>
</protein>
<dbReference type="GO" id="GO:0015031">
    <property type="term" value="P:protein transport"/>
    <property type="evidence" value="ECO:0007669"/>
    <property type="project" value="UniProtKB-KW"/>
</dbReference>
<evidence type="ECO:0000256" key="5">
    <source>
        <dbReference type="ARBA" id="ARBA00022989"/>
    </source>
</evidence>
<comment type="subcellular location">
    <subcellularLocation>
        <location evidence="1">Cell membrane</location>
        <topology evidence="1">Single-pass membrane protein</topology>
    </subcellularLocation>
    <subcellularLocation>
        <location evidence="7">Cell membrane</location>
        <topology evidence="7">Single-pass type II membrane protein</topology>
    </subcellularLocation>
</comment>
<evidence type="ECO:0000256" key="1">
    <source>
        <dbReference type="ARBA" id="ARBA00004162"/>
    </source>
</evidence>
<evidence type="ECO:0000313" key="10">
    <source>
        <dbReference type="Proteomes" id="UP000319852"/>
    </source>
</evidence>
<reference evidence="9 10" key="1">
    <citation type="submission" date="2019-02" db="EMBL/GenBank/DDBJ databases">
        <title>Deep-cultivation of Planctomycetes and their phenomic and genomic characterization uncovers novel biology.</title>
        <authorList>
            <person name="Wiegand S."/>
            <person name="Jogler M."/>
            <person name="Boedeker C."/>
            <person name="Pinto D."/>
            <person name="Vollmers J."/>
            <person name="Rivas-Marin E."/>
            <person name="Kohn T."/>
            <person name="Peeters S.H."/>
            <person name="Heuer A."/>
            <person name="Rast P."/>
            <person name="Oberbeckmann S."/>
            <person name="Bunk B."/>
            <person name="Jeske O."/>
            <person name="Meyerdierks A."/>
            <person name="Storesund J.E."/>
            <person name="Kallscheuer N."/>
            <person name="Luecker S."/>
            <person name="Lage O.M."/>
            <person name="Pohl T."/>
            <person name="Merkel B.J."/>
            <person name="Hornburger P."/>
            <person name="Mueller R.-W."/>
            <person name="Bruemmer F."/>
            <person name="Labrenz M."/>
            <person name="Spormann A.M."/>
            <person name="Op den Camp H."/>
            <person name="Overmann J."/>
            <person name="Amann R."/>
            <person name="Jetten M.S.M."/>
            <person name="Mascher T."/>
            <person name="Medema M.H."/>
            <person name="Devos D.P."/>
            <person name="Kaster A.-K."/>
            <person name="Ovreas L."/>
            <person name="Rohde M."/>
            <person name="Galperin M.Y."/>
            <person name="Jogler C."/>
        </authorList>
    </citation>
    <scope>NUCLEOTIDE SEQUENCE [LARGE SCALE GENOMIC DNA]</scope>
    <source>
        <strain evidence="9 10">HG15A2</strain>
    </source>
</reference>
<feature type="transmembrane region" description="Helical" evidence="8">
    <location>
        <begin position="12"/>
        <end position="32"/>
    </location>
</feature>
<gene>
    <name evidence="9" type="ORF">HG15A2_44180</name>
</gene>
<dbReference type="PANTHER" id="PTHR30558:SF3">
    <property type="entry name" value="BIOPOLYMER TRANSPORT PROTEIN EXBD-RELATED"/>
    <property type="match status" value="1"/>
</dbReference>
<keyword evidence="6 8" id="KW-0472">Membrane</keyword>
<dbReference type="EMBL" id="CP036263">
    <property type="protein sequence ID" value="QDT01076.1"/>
    <property type="molecule type" value="Genomic_DNA"/>
</dbReference>
<accession>A0A517N1R5</accession>
<evidence type="ECO:0000256" key="4">
    <source>
        <dbReference type="ARBA" id="ARBA00022692"/>
    </source>
</evidence>
<proteinExistence type="inferred from homology"/>
<dbReference type="AlphaFoldDB" id="A0A517N1R5"/>
<dbReference type="GO" id="GO:0005886">
    <property type="term" value="C:plasma membrane"/>
    <property type="evidence" value="ECO:0007669"/>
    <property type="project" value="UniProtKB-SubCell"/>
</dbReference>
<keyword evidence="5 8" id="KW-1133">Transmembrane helix</keyword>
<keyword evidence="10" id="KW-1185">Reference proteome</keyword>
<sequence length="140" mass="15384">MRKPSLGRDRAIDFNVTPMIDVVFLLIIFFLVSSHLASQETLMDLLLPSAESKLESAEAQQHRITINVTAVGETYLGGRAASVAEISKRLAVERKITAEELQVRIRADRHVPYGKVTPLLAACVQAQVLNVAFAVEEDSP</sequence>
<dbReference type="PANTHER" id="PTHR30558">
    <property type="entry name" value="EXBD MEMBRANE COMPONENT OF PMF-DRIVEN MACROMOLECULE IMPORT SYSTEM"/>
    <property type="match status" value="1"/>
</dbReference>
<name>A0A517N1R5_9BACT</name>
<dbReference type="GO" id="GO:0022857">
    <property type="term" value="F:transmembrane transporter activity"/>
    <property type="evidence" value="ECO:0007669"/>
    <property type="project" value="InterPro"/>
</dbReference>
<dbReference type="Proteomes" id="UP000319852">
    <property type="component" value="Chromosome"/>
</dbReference>